<dbReference type="Proteomes" id="UP000054845">
    <property type="component" value="Unassembled WGS sequence"/>
</dbReference>
<organism evidence="2 3">
    <name type="scientific">Ceraceosorus bombacis</name>
    <dbReference type="NCBI Taxonomy" id="401625"/>
    <lineage>
        <taxon>Eukaryota</taxon>
        <taxon>Fungi</taxon>
        <taxon>Dikarya</taxon>
        <taxon>Basidiomycota</taxon>
        <taxon>Ustilaginomycotina</taxon>
        <taxon>Exobasidiomycetes</taxon>
        <taxon>Ceraceosorales</taxon>
        <taxon>Ceraceosoraceae</taxon>
        <taxon>Ceraceosorus</taxon>
    </lineage>
</organism>
<evidence type="ECO:0000256" key="1">
    <source>
        <dbReference type="SAM" id="MobiDB-lite"/>
    </source>
</evidence>
<feature type="region of interest" description="Disordered" evidence="1">
    <location>
        <begin position="220"/>
        <end position="251"/>
    </location>
</feature>
<evidence type="ECO:0000313" key="3">
    <source>
        <dbReference type="Proteomes" id="UP000054845"/>
    </source>
</evidence>
<name>A0A0P1BP13_9BASI</name>
<protein>
    <submittedName>
        <fullName evidence="2">Uncharacterized protein</fullName>
    </submittedName>
</protein>
<keyword evidence="3" id="KW-1185">Reference proteome</keyword>
<evidence type="ECO:0000313" key="2">
    <source>
        <dbReference type="EMBL" id="CEH18007.1"/>
    </source>
</evidence>
<reference evidence="2 3" key="1">
    <citation type="submission" date="2014-09" db="EMBL/GenBank/DDBJ databases">
        <authorList>
            <person name="Magalhaes I.L.F."/>
            <person name="Oliveira U."/>
            <person name="Santos F.R."/>
            <person name="Vidigal T.H.D.A."/>
            <person name="Brescovit A.D."/>
            <person name="Santos A.J."/>
        </authorList>
    </citation>
    <scope>NUCLEOTIDE SEQUENCE [LARGE SCALE GENOMIC DNA]</scope>
</reference>
<feature type="compositionally biased region" description="Acidic residues" evidence="1">
    <location>
        <begin position="238"/>
        <end position="251"/>
    </location>
</feature>
<proteinExistence type="predicted"/>
<sequence length="251" mass="28301">MSAPSMPPKVLDLTGELDQDVRVWLCQYEGQMWYANRDSDKQKAKGIEFCILEDSPASKWYSSLSEADKASWPTIKASLIGRFKAMETLKEKEHMVFQQLCQKKIKTSELLDLSPDPRFSGGMAPKLHIYLRDLLDAANRVPIDKVAEDVKCDHVWGAMPYPMYMLSPGPSGAETVHTMVQRLLVVPLDHIRNASGGQKDSSPTAEQRYRCRYASETIKKRRSESKSELNLIDLTSNSDEETVSGPDESEN</sequence>
<dbReference type="AlphaFoldDB" id="A0A0P1BP13"/>
<accession>A0A0P1BP13</accession>
<dbReference type="EMBL" id="CCYA01000269">
    <property type="protein sequence ID" value="CEH18007.1"/>
    <property type="molecule type" value="Genomic_DNA"/>
</dbReference>